<dbReference type="Proteomes" id="UP001630127">
    <property type="component" value="Unassembled WGS sequence"/>
</dbReference>
<reference evidence="1 2" key="1">
    <citation type="submission" date="2024-11" db="EMBL/GenBank/DDBJ databases">
        <title>A near-complete genome assembly of Cinchona calisaya.</title>
        <authorList>
            <person name="Lian D.C."/>
            <person name="Zhao X.W."/>
            <person name="Wei L."/>
        </authorList>
    </citation>
    <scope>NUCLEOTIDE SEQUENCE [LARGE SCALE GENOMIC DNA]</scope>
    <source>
        <tissue evidence="1">Nenye</tissue>
    </source>
</reference>
<dbReference type="AlphaFoldDB" id="A0ABD2ZKI9"/>
<gene>
    <name evidence="1" type="ORF">ACH5RR_017520</name>
</gene>
<evidence type="ECO:0000313" key="2">
    <source>
        <dbReference type="Proteomes" id="UP001630127"/>
    </source>
</evidence>
<dbReference type="EMBL" id="JBJUIK010000008">
    <property type="protein sequence ID" value="KAL3519371.1"/>
    <property type="molecule type" value="Genomic_DNA"/>
</dbReference>
<sequence length="227" mass="25282">MYFANPLRSGVNAYLSGHEIKSSELGKVRTCAWSIGTASRLSTFTLEFSSVFRNWLPPLICLNSLRIIDPTRDLNSFHLHASAGPASTSTISKPSDFFAIKLEPTNLGVGFEVASSYQEAQFGVWLKANTGRLLAGAKRPDGSSKKKGLEDQTHLIEHIVEGEQSQKSNTIPKPLNLELKERGIESKELATYFSDLLSKHDEVTDKVLEQEINKWTKVAEKSYSFFK</sequence>
<protein>
    <submittedName>
        <fullName evidence="1">Uncharacterized protein</fullName>
    </submittedName>
</protein>
<keyword evidence="2" id="KW-1185">Reference proteome</keyword>
<accession>A0ABD2ZKI9</accession>
<name>A0ABD2ZKI9_9GENT</name>
<evidence type="ECO:0000313" key="1">
    <source>
        <dbReference type="EMBL" id="KAL3519371.1"/>
    </source>
</evidence>
<comment type="caution">
    <text evidence="1">The sequence shown here is derived from an EMBL/GenBank/DDBJ whole genome shotgun (WGS) entry which is preliminary data.</text>
</comment>
<organism evidence="1 2">
    <name type="scientific">Cinchona calisaya</name>
    <dbReference type="NCBI Taxonomy" id="153742"/>
    <lineage>
        <taxon>Eukaryota</taxon>
        <taxon>Viridiplantae</taxon>
        <taxon>Streptophyta</taxon>
        <taxon>Embryophyta</taxon>
        <taxon>Tracheophyta</taxon>
        <taxon>Spermatophyta</taxon>
        <taxon>Magnoliopsida</taxon>
        <taxon>eudicotyledons</taxon>
        <taxon>Gunneridae</taxon>
        <taxon>Pentapetalae</taxon>
        <taxon>asterids</taxon>
        <taxon>lamiids</taxon>
        <taxon>Gentianales</taxon>
        <taxon>Rubiaceae</taxon>
        <taxon>Cinchonoideae</taxon>
        <taxon>Cinchoneae</taxon>
        <taxon>Cinchona</taxon>
    </lineage>
</organism>
<proteinExistence type="predicted"/>